<evidence type="ECO:0000313" key="11">
    <source>
        <dbReference type="EMBL" id="GFR47442.1"/>
    </source>
</evidence>
<dbReference type="Pfam" id="PF01266">
    <property type="entry name" value="DAO"/>
    <property type="match status" value="1"/>
</dbReference>
<keyword evidence="12" id="KW-1185">Reference proteome</keyword>
<dbReference type="InterPro" id="IPR006076">
    <property type="entry name" value="FAD-dep_OxRdtase"/>
</dbReference>
<comment type="similarity">
    <text evidence="6">Belongs to the L2HGDH family.</text>
</comment>
<evidence type="ECO:0000256" key="6">
    <source>
        <dbReference type="ARBA" id="ARBA00037941"/>
    </source>
</evidence>
<evidence type="ECO:0000256" key="7">
    <source>
        <dbReference type="ARBA" id="ARBA00038878"/>
    </source>
</evidence>
<feature type="non-terminal residue" evidence="11">
    <location>
        <position position="1"/>
    </location>
</feature>
<dbReference type="SUPFAM" id="SSF51905">
    <property type="entry name" value="FAD/NAD(P)-binding domain"/>
    <property type="match status" value="1"/>
</dbReference>
<sequence length="445" mass="44622">MAASRDASVRAAQVSLKSLTIFASAQDILRSNANSYVWLRPVLVAQQKSLHAYSHSYDHDQRSQKQPQSAVGCRLTSLPSRQHGNVLSACKHVANATTSQHRCLAAMHGFNRLPATSTPFGAIVGGLSTAPVRQLASAAGPSSAADVSDTVECVVIGAGVVGLAVARALALRGREVVVVEAAGAVGTETSSRHSEVIHAGIYYPPGSLKARMCVEGKARLYDFCRTHNVPYKNITKLVVANSKDQLPSLASLRATAAASGVTDLQPLSGAEARALEPALAPGCAGALLSPSTGILDSHSYMSALLSDAEAHGALLALHTRVVGGWLEPAPLTAAAAAAAAGGAAAGGAATGGACNSSTSSTSSSHSSPPPPPQPPTAATAGAPTSTTAGASSSSSPAGTTTSGNTRYAGEVPYKVLELHSHHMQPPPDSGGATSGSSGGLQSGGA</sequence>
<evidence type="ECO:0000256" key="9">
    <source>
        <dbReference type="SAM" id="MobiDB-lite"/>
    </source>
</evidence>
<dbReference type="GO" id="GO:0047545">
    <property type="term" value="F:(S)-2-hydroxyglutarate dehydrogenase activity"/>
    <property type="evidence" value="ECO:0007669"/>
    <property type="project" value="UniProtKB-EC"/>
</dbReference>
<comment type="catalytic activity">
    <reaction evidence="5">
        <text>(S)-2-hydroxyglutarate + A = 2-oxoglutarate + AH2</text>
        <dbReference type="Rhea" id="RHEA:21252"/>
        <dbReference type="ChEBI" id="CHEBI:13193"/>
        <dbReference type="ChEBI" id="CHEBI:16782"/>
        <dbReference type="ChEBI" id="CHEBI:16810"/>
        <dbReference type="ChEBI" id="CHEBI:17499"/>
        <dbReference type="EC" id="1.1.99.2"/>
    </reaction>
</comment>
<dbReference type="InterPro" id="IPR036188">
    <property type="entry name" value="FAD/NAD-bd_sf"/>
</dbReference>
<evidence type="ECO:0000259" key="10">
    <source>
        <dbReference type="Pfam" id="PF01266"/>
    </source>
</evidence>
<proteinExistence type="inferred from homology"/>
<dbReference type="PANTHER" id="PTHR43104:SF4">
    <property type="entry name" value="L-2-HYDROXYGLUTARATE DEHYDROGENASE, MITOCHONDRIAL"/>
    <property type="match status" value="1"/>
</dbReference>
<dbReference type="AlphaFoldDB" id="A0AAD3DVJ2"/>
<comment type="cofactor">
    <cofactor evidence="1">
        <name>FAD</name>
        <dbReference type="ChEBI" id="CHEBI:57692"/>
    </cofactor>
</comment>
<accession>A0AAD3DVJ2</accession>
<feature type="compositionally biased region" description="Gly residues" evidence="9">
    <location>
        <begin position="432"/>
        <end position="445"/>
    </location>
</feature>
<gene>
    <name evidence="11" type="ORF">Agub_g9165</name>
</gene>
<keyword evidence="4" id="KW-0560">Oxidoreductase</keyword>
<feature type="domain" description="FAD dependent oxidoreductase" evidence="10">
    <location>
        <begin position="153"/>
        <end position="346"/>
    </location>
</feature>
<dbReference type="Proteomes" id="UP001054857">
    <property type="component" value="Unassembled WGS sequence"/>
</dbReference>
<keyword evidence="3" id="KW-0274">FAD</keyword>
<evidence type="ECO:0000256" key="8">
    <source>
        <dbReference type="ARBA" id="ARBA00041137"/>
    </source>
</evidence>
<protein>
    <recommendedName>
        <fullName evidence="8">L-2-hydroxyglutarate dehydrogenase, mitochondrial</fullName>
        <ecNumber evidence="7">1.1.99.2</ecNumber>
    </recommendedName>
</protein>
<feature type="compositionally biased region" description="Low complexity" evidence="9">
    <location>
        <begin position="376"/>
        <end position="403"/>
    </location>
</feature>
<dbReference type="EC" id="1.1.99.2" evidence="7"/>
<organism evidence="11 12">
    <name type="scientific">Astrephomene gubernaculifera</name>
    <dbReference type="NCBI Taxonomy" id="47775"/>
    <lineage>
        <taxon>Eukaryota</taxon>
        <taxon>Viridiplantae</taxon>
        <taxon>Chlorophyta</taxon>
        <taxon>core chlorophytes</taxon>
        <taxon>Chlorophyceae</taxon>
        <taxon>CS clade</taxon>
        <taxon>Chlamydomonadales</taxon>
        <taxon>Astrephomenaceae</taxon>
        <taxon>Astrephomene</taxon>
    </lineage>
</organism>
<feature type="region of interest" description="Disordered" evidence="9">
    <location>
        <begin position="347"/>
        <end position="445"/>
    </location>
</feature>
<evidence type="ECO:0000256" key="2">
    <source>
        <dbReference type="ARBA" id="ARBA00022630"/>
    </source>
</evidence>
<reference evidence="11 12" key="1">
    <citation type="journal article" date="2021" name="Sci. Rep.">
        <title>Genome sequencing of the multicellular alga Astrephomene provides insights into convergent evolution of germ-soma differentiation.</title>
        <authorList>
            <person name="Yamashita S."/>
            <person name="Yamamoto K."/>
            <person name="Matsuzaki R."/>
            <person name="Suzuki S."/>
            <person name="Yamaguchi H."/>
            <person name="Hirooka S."/>
            <person name="Minakuchi Y."/>
            <person name="Miyagishima S."/>
            <person name="Kawachi M."/>
            <person name="Toyoda A."/>
            <person name="Nozaki H."/>
        </authorList>
    </citation>
    <scope>NUCLEOTIDE SEQUENCE [LARGE SCALE GENOMIC DNA]</scope>
    <source>
        <strain evidence="11 12">NIES-4017</strain>
    </source>
</reference>
<evidence type="ECO:0000256" key="3">
    <source>
        <dbReference type="ARBA" id="ARBA00022827"/>
    </source>
</evidence>
<evidence type="ECO:0000256" key="4">
    <source>
        <dbReference type="ARBA" id="ARBA00023002"/>
    </source>
</evidence>
<feature type="compositionally biased region" description="Low complexity" evidence="9">
    <location>
        <begin position="351"/>
        <end position="366"/>
    </location>
</feature>
<keyword evidence="2" id="KW-0285">Flavoprotein</keyword>
<evidence type="ECO:0000256" key="5">
    <source>
        <dbReference type="ARBA" id="ARBA00036066"/>
    </source>
</evidence>
<name>A0AAD3DVJ2_9CHLO</name>
<comment type="caution">
    <text evidence="11">The sequence shown here is derived from an EMBL/GenBank/DDBJ whole genome shotgun (WGS) entry which is preliminary data.</text>
</comment>
<evidence type="ECO:0000313" key="12">
    <source>
        <dbReference type="Proteomes" id="UP001054857"/>
    </source>
</evidence>
<dbReference type="EMBL" id="BMAR01000018">
    <property type="protein sequence ID" value="GFR47442.1"/>
    <property type="molecule type" value="Genomic_DNA"/>
</dbReference>
<dbReference type="PANTHER" id="PTHR43104">
    <property type="entry name" value="L-2-HYDROXYGLUTARATE DEHYDROGENASE, MITOCHONDRIAL"/>
    <property type="match status" value="1"/>
</dbReference>
<dbReference type="Gene3D" id="3.50.50.60">
    <property type="entry name" value="FAD/NAD(P)-binding domain"/>
    <property type="match status" value="2"/>
</dbReference>
<evidence type="ECO:0000256" key="1">
    <source>
        <dbReference type="ARBA" id="ARBA00001974"/>
    </source>
</evidence>